<sequence length="1121" mass="124983">MLAEGRVTLRAALWLLGLWAVLAPAQCSRDRPSWRYISTEVVIPRKELHQGKGAQGLGWLSYSLRFGGQRHVIHMRRKRLFWPGHLMVTQDDQGVLRADHPFVPEDCYYFGYLEEVPFSTVTINTCYGGLQGYMKLDDLTYEVSPLKHSPEFEHTVSQMVADASAMGLMRRPGYEEERGPLLPPANTTEAPRLSSKLYTFHEAHMKGALQSTNAFYRTTNNVSKTVQSMLEMSSIIDAVYRGLQTRFYISVIHVYDVRDPVSTASLRPGSAYFRFYSRTIYSVFRPHTAVIFSTVEPPDGAYVPNLHTFCHEGGGTRGPSGIDAVRCQGECTGFRQGGSSGPSCGAPAGSRCCKNSVSSDGSGLSTRLRPGFPAGPRLLCPHWQTSLSSAPMLAEGRVTLRAALWLLGLWAVLAPAQCSRDRPSWRYISTEVVIPRKELHQGKGAQGLGWLSYSLRFGGQRHVIHMRRKRLFWPGHLMVTQDDQGVLRADHPFVPEDCYYFGYLEEVPFSTVTINTCYGGLQGYMKLDDLTYEVSPLKHSPEFEHTVSQMVADASAMGLMRRPGYEEERGPLLPPANTTEAPRLSSKLYTFHEAHMKGALQSTNAFYRTTNNVSKTVQSMLEMSSIIDAVYRGLQTRFYISVIHVYDVRDPVSTASLRPGSAYFRFYSRTIYSVFRPHTAVIFSTVEPPDGAYVPNLHTFCHEGNLLPIATSGKNTLTTALYACFLLGRSIGLYYDSEDCVCQRRTTCIMNGYQSLTDPFSNCSYENLQNDLRNGLNTCMFQTDMAYYNRSLTRDRCGNREVETGEQCDCGSFKECYGNPCCDHLCSFTAASTCDRETCCTNCTFSKPGTLCRPIRSMCDLPEYCRGISKTCPRDVFMQQGTPCGEEGYCFNGSCTDHTVHCKEIFGRGALSGPSHCYNVNTKGFRYGFCKRITWSAGFIACTRQDMLCGRLQCANVSFLPPLQEHVGFHQEHTTLGLCFGLDQHRGQGTVDYGHVRDGTLCAPGTYCFDNYCNGSLSRINYTCLPQKCSSRGVCNSEGNCHCHLGWAPPLCETTGDGGSEDSGPPPKVFRSVQHDETILVYVRLVFGRLYALTAAVLFGVATNVKTIRTSKIKEQTVNPV</sequence>
<dbReference type="InterPro" id="IPR006586">
    <property type="entry name" value="ADAM_Cys-rich"/>
</dbReference>
<comment type="subcellular location">
    <subcellularLocation>
        <location evidence="1">Membrane</location>
        <topology evidence="1">Single-pass membrane protein</topology>
    </subcellularLocation>
</comment>
<dbReference type="Gene3D" id="4.10.70.10">
    <property type="entry name" value="Disintegrin domain"/>
    <property type="match status" value="1"/>
</dbReference>
<dbReference type="Gene3D" id="3.40.390.10">
    <property type="entry name" value="Collagenase (Catalytic Domain)"/>
    <property type="match status" value="1"/>
</dbReference>
<feature type="chain" id="PRO_5041896876" evidence="9">
    <location>
        <begin position="28"/>
        <end position="1121"/>
    </location>
</feature>
<evidence type="ECO:0000256" key="9">
    <source>
        <dbReference type="SAM" id="SignalP"/>
    </source>
</evidence>
<evidence type="ECO:0000256" key="1">
    <source>
        <dbReference type="ARBA" id="ARBA00004167"/>
    </source>
</evidence>
<keyword evidence="4 8" id="KW-0472">Membrane</keyword>
<evidence type="ECO:0000256" key="7">
    <source>
        <dbReference type="PROSITE-ProRule" id="PRU00076"/>
    </source>
</evidence>
<dbReference type="GO" id="GO:0009897">
    <property type="term" value="C:external side of plasma membrane"/>
    <property type="evidence" value="ECO:0007669"/>
    <property type="project" value="TreeGrafter"/>
</dbReference>
<dbReference type="PROSITE" id="PS50026">
    <property type="entry name" value="EGF_3"/>
    <property type="match status" value="1"/>
</dbReference>
<dbReference type="EMBL" id="JAKZEL010000018">
    <property type="protein sequence ID" value="KAI4535090.1"/>
    <property type="molecule type" value="Genomic_DNA"/>
</dbReference>
<keyword evidence="2 8" id="KW-0812">Transmembrane</keyword>
<feature type="disulfide bond" evidence="6">
    <location>
        <begin position="852"/>
        <end position="872"/>
    </location>
</feature>
<dbReference type="FunFam" id="4.10.70.10:FF:000001">
    <property type="entry name" value="Disintegrin and metalloproteinase domain-containing protein 22"/>
    <property type="match status" value="1"/>
</dbReference>
<dbReference type="GO" id="GO:1990913">
    <property type="term" value="C:sperm head plasma membrane"/>
    <property type="evidence" value="ECO:0007669"/>
    <property type="project" value="TreeGrafter"/>
</dbReference>
<dbReference type="InterPro" id="IPR024079">
    <property type="entry name" value="MetalloPept_cat_dom_sf"/>
</dbReference>
<feature type="domain" description="EGF-like" evidence="10">
    <location>
        <begin position="1020"/>
        <end position="1053"/>
    </location>
</feature>
<keyword evidence="7" id="KW-0245">EGF-like domain</keyword>
<evidence type="ECO:0000259" key="12">
    <source>
        <dbReference type="PROSITE" id="PS50215"/>
    </source>
</evidence>
<comment type="caution">
    <text evidence="7">Lacks conserved residue(s) required for the propagation of feature annotation.</text>
</comment>
<keyword evidence="5 7" id="KW-1015">Disulfide bond</keyword>
<name>A0AAD4Y2C5_OVIAM</name>
<evidence type="ECO:0000313" key="13">
    <source>
        <dbReference type="EMBL" id="KAI4535090.1"/>
    </source>
</evidence>
<gene>
    <name evidence="13" type="ORF">MG293_014316</name>
</gene>
<protein>
    <submittedName>
        <fullName evidence="13">Uncharacterized protein</fullName>
    </submittedName>
</protein>
<keyword evidence="9" id="KW-0732">Signal</keyword>
<evidence type="ECO:0000256" key="6">
    <source>
        <dbReference type="PROSITE-ProRule" id="PRU00068"/>
    </source>
</evidence>
<dbReference type="Pfam" id="PF01421">
    <property type="entry name" value="Reprolysin"/>
    <property type="match status" value="1"/>
</dbReference>
<dbReference type="SUPFAM" id="SSF57552">
    <property type="entry name" value="Blood coagulation inhibitor (disintegrin)"/>
    <property type="match status" value="1"/>
</dbReference>
<dbReference type="SUPFAM" id="SSF55486">
    <property type="entry name" value="Metalloproteases ('zincins'), catalytic domain"/>
    <property type="match status" value="2"/>
</dbReference>
<evidence type="ECO:0000256" key="4">
    <source>
        <dbReference type="ARBA" id="ARBA00023136"/>
    </source>
</evidence>
<dbReference type="InterPro" id="IPR002870">
    <property type="entry name" value="Peptidase_M12B_N"/>
</dbReference>
<evidence type="ECO:0000256" key="3">
    <source>
        <dbReference type="ARBA" id="ARBA00022989"/>
    </source>
</evidence>
<dbReference type="InterPro" id="IPR001590">
    <property type="entry name" value="Peptidase_M12B"/>
</dbReference>
<dbReference type="InterPro" id="IPR036436">
    <property type="entry name" value="Disintegrin_dom_sf"/>
</dbReference>
<dbReference type="PANTHER" id="PTHR11905">
    <property type="entry name" value="ADAM A DISINTEGRIN AND METALLOPROTEASE DOMAIN"/>
    <property type="match status" value="1"/>
</dbReference>
<dbReference type="PANTHER" id="PTHR11905:SF140">
    <property type="entry name" value="A DISINTEGRIN AND METALLOPEPTIDASE DOMAIN 6-RELATED"/>
    <property type="match status" value="1"/>
</dbReference>
<dbReference type="Pfam" id="PF00200">
    <property type="entry name" value="Disintegrin"/>
    <property type="match status" value="1"/>
</dbReference>
<feature type="domain" description="Peptidase M12B" evidence="12">
    <location>
        <begin position="606"/>
        <end position="784"/>
    </location>
</feature>
<evidence type="ECO:0000259" key="10">
    <source>
        <dbReference type="PROSITE" id="PS50026"/>
    </source>
</evidence>
<evidence type="ECO:0000256" key="2">
    <source>
        <dbReference type="ARBA" id="ARBA00022692"/>
    </source>
</evidence>
<dbReference type="GO" id="GO:0004222">
    <property type="term" value="F:metalloendopeptidase activity"/>
    <property type="evidence" value="ECO:0007669"/>
    <property type="project" value="InterPro"/>
</dbReference>
<feature type="signal peptide" evidence="9">
    <location>
        <begin position="1"/>
        <end position="27"/>
    </location>
</feature>
<dbReference type="SMART" id="SM00050">
    <property type="entry name" value="DISIN"/>
    <property type="match status" value="1"/>
</dbReference>
<dbReference type="PROSITE" id="PS01186">
    <property type="entry name" value="EGF_2"/>
    <property type="match status" value="1"/>
</dbReference>
<feature type="disulfide bond" evidence="7">
    <location>
        <begin position="1043"/>
        <end position="1052"/>
    </location>
</feature>
<feature type="domain" description="Disintegrin" evidence="11">
    <location>
        <begin position="794"/>
        <end position="880"/>
    </location>
</feature>
<keyword evidence="3 8" id="KW-1133">Transmembrane helix</keyword>
<organism evidence="13 14">
    <name type="scientific">Ovis ammon polii</name>
    <dbReference type="NCBI Taxonomy" id="230172"/>
    <lineage>
        <taxon>Eukaryota</taxon>
        <taxon>Metazoa</taxon>
        <taxon>Chordata</taxon>
        <taxon>Craniata</taxon>
        <taxon>Vertebrata</taxon>
        <taxon>Euteleostomi</taxon>
        <taxon>Mammalia</taxon>
        <taxon>Eutheria</taxon>
        <taxon>Laurasiatheria</taxon>
        <taxon>Artiodactyla</taxon>
        <taxon>Ruminantia</taxon>
        <taxon>Pecora</taxon>
        <taxon>Bovidae</taxon>
        <taxon>Caprinae</taxon>
        <taxon>Ovis</taxon>
    </lineage>
</organism>
<dbReference type="PROSITE" id="PS50214">
    <property type="entry name" value="DISINTEGRIN_2"/>
    <property type="match status" value="1"/>
</dbReference>
<dbReference type="InterPro" id="IPR000742">
    <property type="entry name" value="EGF"/>
</dbReference>
<dbReference type="SMART" id="SM00608">
    <property type="entry name" value="ACR"/>
    <property type="match status" value="1"/>
</dbReference>
<accession>A0AAD4Y2C5</accession>
<dbReference type="Pfam" id="PF01562">
    <property type="entry name" value="Pep_M12B_propep"/>
    <property type="match status" value="2"/>
</dbReference>
<comment type="caution">
    <text evidence="13">The sequence shown here is derived from an EMBL/GenBank/DDBJ whole genome shotgun (WGS) entry which is preliminary data.</text>
</comment>
<feature type="transmembrane region" description="Helical" evidence="8">
    <location>
        <begin position="1079"/>
        <end position="1102"/>
    </location>
</feature>
<dbReference type="Proteomes" id="UP001214576">
    <property type="component" value="Unassembled WGS sequence"/>
</dbReference>
<dbReference type="PROSITE" id="PS50215">
    <property type="entry name" value="ADAM_MEPRO"/>
    <property type="match status" value="1"/>
</dbReference>
<reference evidence="13" key="1">
    <citation type="submission" date="2022-03" db="EMBL/GenBank/DDBJ databases">
        <title>Genomic analyses of argali, domestic sheep and their hybrids provide insights into chromosomal evolution, heterosis and genetic basis of agronomic traits.</title>
        <authorList>
            <person name="Li M."/>
        </authorList>
    </citation>
    <scope>NUCLEOTIDE SEQUENCE</scope>
    <source>
        <strain evidence="13">CAU-MHL-2022a</strain>
        <tissue evidence="13">Skin</tissue>
    </source>
</reference>
<dbReference type="GO" id="GO:0008584">
    <property type="term" value="P:male gonad development"/>
    <property type="evidence" value="ECO:0007669"/>
    <property type="project" value="TreeGrafter"/>
</dbReference>
<evidence type="ECO:0000256" key="8">
    <source>
        <dbReference type="SAM" id="Phobius"/>
    </source>
</evidence>
<evidence type="ECO:0000259" key="11">
    <source>
        <dbReference type="PROSITE" id="PS50214"/>
    </source>
</evidence>
<dbReference type="Pfam" id="PF08516">
    <property type="entry name" value="ADAM_CR"/>
    <property type="match status" value="1"/>
</dbReference>
<proteinExistence type="predicted"/>
<dbReference type="GO" id="GO:0006508">
    <property type="term" value="P:proteolysis"/>
    <property type="evidence" value="ECO:0007669"/>
    <property type="project" value="InterPro"/>
</dbReference>
<evidence type="ECO:0000256" key="5">
    <source>
        <dbReference type="ARBA" id="ARBA00023157"/>
    </source>
</evidence>
<evidence type="ECO:0000313" key="14">
    <source>
        <dbReference type="Proteomes" id="UP001214576"/>
    </source>
</evidence>
<keyword evidence="14" id="KW-1185">Reference proteome</keyword>
<dbReference type="AlphaFoldDB" id="A0AAD4Y2C5"/>
<dbReference type="InterPro" id="IPR001762">
    <property type="entry name" value="Disintegrin_dom"/>
</dbReference>